<sequence length="406" mass="45497">MLKRISVTELLEGMYIHELCGSWMEHPFWKPRFLLNDPKDLQRIRDSGIRELWIDTSKGLDLPSGQTLEQVEEEAEAVLQAVEPLLERRRCALDEEVSRAAKLCDTAKEAVMQMFGDARMGRAIDVAHVTELVDEISASVLRQPSALISLARLKRADEYTYMHSVAVCALMIALARQLDLPEAKVREAGMAGLLHDIGKMRIPSALLNKPSKLSDSEFATMRSHPTEGARILLDSRQVSALVLDVCLHHHEKVDGSGYPHHLVGEQISLFARMGAVCDVYDAITSNRPYKAGWGPAESIRKMAEWSKGHFDERVFQSFVRAVGIYPTGSLVRLQSGRLGVVLEQHATSLLMPRVKVFFSASTKTPIRQVIVDLAEWVGRDKIVSRESAAEWGFRHLDELWTGLPAR</sequence>
<dbReference type="InterPro" id="IPR003607">
    <property type="entry name" value="HD/PDEase_dom"/>
</dbReference>
<dbReference type="SUPFAM" id="SSF109604">
    <property type="entry name" value="HD-domain/PDEase-like"/>
    <property type="match status" value="1"/>
</dbReference>
<dbReference type="InterPro" id="IPR021812">
    <property type="entry name" value="DUF3391"/>
</dbReference>
<dbReference type="InterPro" id="IPR037522">
    <property type="entry name" value="HD_GYP_dom"/>
</dbReference>
<proteinExistence type="predicted"/>
<reference evidence="2 3" key="1">
    <citation type="submission" date="2023-01" db="EMBL/GenBank/DDBJ databases">
        <title>Pseudomonas SA3-5T sp. nov., isolated from tidal flat sediment.</title>
        <authorList>
            <person name="Kim H.S."/>
            <person name="Kim J.-S."/>
            <person name="Suh M.K."/>
            <person name="Eom M.K."/>
            <person name="Lee J.-S."/>
        </authorList>
    </citation>
    <scope>NUCLEOTIDE SEQUENCE [LARGE SCALE GENOMIC DNA]</scope>
    <source>
        <strain evidence="2 3">SA3-5</strain>
    </source>
</reference>
<dbReference type="CDD" id="cd00077">
    <property type="entry name" value="HDc"/>
    <property type="match status" value="1"/>
</dbReference>
<evidence type="ECO:0000313" key="2">
    <source>
        <dbReference type="EMBL" id="MDA7088995.1"/>
    </source>
</evidence>
<dbReference type="PANTHER" id="PTHR43155:SF2">
    <property type="entry name" value="CYCLIC DI-GMP PHOSPHODIESTERASE PA4108"/>
    <property type="match status" value="1"/>
</dbReference>
<evidence type="ECO:0000259" key="1">
    <source>
        <dbReference type="PROSITE" id="PS51832"/>
    </source>
</evidence>
<dbReference type="InterPro" id="IPR006675">
    <property type="entry name" value="HDIG_dom"/>
</dbReference>
<gene>
    <name evidence="2" type="ORF">PH586_21685</name>
</gene>
<dbReference type="Pfam" id="PF13487">
    <property type="entry name" value="HD_5"/>
    <property type="match status" value="1"/>
</dbReference>
<dbReference type="PROSITE" id="PS51832">
    <property type="entry name" value="HD_GYP"/>
    <property type="match status" value="1"/>
</dbReference>
<protein>
    <submittedName>
        <fullName evidence="2">HD-GYP domain-containing protein</fullName>
    </submittedName>
</protein>
<accession>A0ABT4XLF3</accession>
<dbReference type="EMBL" id="JAQJZJ010000014">
    <property type="protein sequence ID" value="MDA7088995.1"/>
    <property type="molecule type" value="Genomic_DNA"/>
</dbReference>
<comment type="caution">
    <text evidence="2">The sequence shown here is derived from an EMBL/GenBank/DDBJ whole genome shotgun (WGS) entry which is preliminary data.</text>
</comment>
<keyword evidence="3" id="KW-1185">Reference proteome</keyword>
<dbReference type="Gene3D" id="1.10.3210.10">
    <property type="entry name" value="Hypothetical protein af1432"/>
    <property type="match status" value="1"/>
</dbReference>
<dbReference type="PANTHER" id="PTHR43155">
    <property type="entry name" value="CYCLIC DI-GMP PHOSPHODIESTERASE PA4108-RELATED"/>
    <property type="match status" value="1"/>
</dbReference>
<dbReference type="NCBIfam" id="TIGR00277">
    <property type="entry name" value="HDIG"/>
    <property type="match status" value="1"/>
</dbReference>
<evidence type="ECO:0000313" key="3">
    <source>
        <dbReference type="Proteomes" id="UP001212042"/>
    </source>
</evidence>
<feature type="domain" description="HD-GYP" evidence="1">
    <location>
        <begin position="136"/>
        <end position="334"/>
    </location>
</feature>
<dbReference type="Proteomes" id="UP001212042">
    <property type="component" value="Unassembled WGS sequence"/>
</dbReference>
<organism evidence="2 3">
    <name type="scientific">Pseudomonas aestuarii</name>
    <dbReference type="NCBI Taxonomy" id="3018340"/>
    <lineage>
        <taxon>Bacteria</taxon>
        <taxon>Pseudomonadati</taxon>
        <taxon>Pseudomonadota</taxon>
        <taxon>Gammaproteobacteria</taxon>
        <taxon>Pseudomonadales</taxon>
        <taxon>Pseudomonadaceae</taxon>
        <taxon>Pseudomonas</taxon>
    </lineage>
</organism>
<dbReference type="Pfam" id="PF11871">
    <property type="entry name" value="DUF3391"/>
    <property type="match status" value="1"/>
</dbReference>
<dbReference type="SMART" id="SM00471">
    <property type="entry name" value="HDc"/>
    <property type="match status" value="1"/>
</dbReference>
<dbReference type="RefSeq" id="WP_271349965.1">
    <property type="nucleotide sequence ID" value="NZ_JAQJZJ010000014.1"/>
</dbReference>
<name>A0ABT4XLF3_9PSED</name>